<gene>
    <name evidence="2" type="ORF">AW736_20800</name>
</gene>
<feature type="signal peptide" evidence="1">
    <location>
        <begin position="1"/>
        <end position="35"/>
    </location>
</feature>
<dbReference type="EMBL" id="LRRQ01000160">
    <property type="protein sequence ID" value="OAM87712.1"/>
    <property type="molecule type" value="Genomic_DNA"/>
</dbReference>
<keyword evidence="3" id="KW-1185">Reference proteome</keyword>
<dbReference type="AlphaFoldDB" id="A0A178ICF6"/>
<dbReference type="STRING" id="1184151.AW736_20800"/>
<name>A0A178ICF6_9BACT</name>
<reference evidence="2 3" key="1">
    <citation type="submission" date="2016-01" db="EMBL/GenBank/DDBJ databases">
        <title>High potential of lignocellulose degradation of a new Verrucomicrobia species.</title>
        <authorList>
            <person name="Wang Y."/>
            <person name="Shi Y."/>
            <person name="Qiu Z."/>
            <person name="Liu S."/>
            <person name="Yang H."/>
        </authorList>
    </citation>
    <scope>NUCLEOTIDE SEQUENCE [LARGE SCALE GENOMIC DNA]</scope>
    <source>
        <strain evidence="2 3">TSB47</strain>
    </source>
</reference>
<feature type="chain" id="PRO_5008088593" evidence="1">
    <location>
        <begin position="36"/>
        <end position="108"/>
    </location>
</feature>
<evidence type="ECO:0000256" key="1">
    <source>
        <dbReference type="SAM" id="SignalP"/>
    </source>
</evidence>
<organism evidence="2 3">
    <name type="scientific">Termitidicoccus mucosus</name>
    <dbReference type="NCBI Taxonomy" id="1184151"/>
    <lineage>
        <taxon>Bacteria</taxon>
        <taxon>Pseudomonadati</taxon>
        <taxon>Verrucomicrobiota</taxon>
        <taxon>Opitutia</taxon>
        <taxon>Opitutales</taxon>
        <taxon>Opitutaceae</taxon>
        <taxon>Termitidicoccus</taxon>
    </lineage>
</organism>
<keyword evidence="1" id="KW-0732">Signal</keyword>
<sequence>MQQSPQPHPFRKSVKPRHSPRLFLFAIAGLPVASAADGAFPVIDPVARPLGLKTCADLGPVTDEVVLAKVRTAQPGKPVPPPASGDAFVFPLFRDGSLLRFAFAGARR</sequence>
<proteinExistence type="predicted"/>
<evidence type="ECO:0000313" key="2">
    <source>
        <dbReference type="EMBL" id="OAM87712.1"/>
    </source>
</evidence>
<accession>A0A178ICF6</accession>
<comment type="caution">
    <text evidence="2">The sequence shown here is derived from an EMBL/GenBank/DDBJ whole genome shotgun (WGS) entry which is preliminary data.</text>
</comment>
<evidence type="ECO:0000313" key="3">
    <source>
        <dbReference type="Proteomes" id="UP000078486"/>
    </source>
</evidence>
<dbReference type="Proteomes" id="UP000078486">
    <property type="component" value="Unassembled WGS sequence"/>
</dbReference>
<protein>
    <submittedName>
        <fullName evidence="2">Uncharacterized protein</fullName>
    </submittedName>
</protein>